<dbReference type="EMBL" id="BSDZ01000011">
    <property type="protein sequence ID" value="GLI61840.1"/>
    <property type="molecule type" value="Genomic_DNA"/>
</dbReference>
<dbReference type="InterPro" id="IPR003864">
    <property type="entry name" value="CSC1/OSCA1-like_7TM"/>
</dbReference>
<dbReference type="InterPro" id="IPR027815">
    <property type="entry name" value="CSC1/OSCA1-like_cyt"/>
</dbReference>
<dbReference type="InterPro" id="IPR045122">
    <property type="entry name" value="Csc1-like"/>
</dbReference>
<dbReference type="Pfam" id="PF02714">
    <property type="entry name" value="RSN1_7TM"/>
    <property type="match status" value="1"/>
</dbReference>
<evidence type="ECO:0000256" key="2">
    <source>
        <dbReference type="ARBA" id="ARBA00007779"/>
    </source>
</evidence>
<feature type="transmembrane region" description="Helical" evidence="8">
    <location>
        <begin position="1519"/>
        <end position="1540"/>
    </location>
</feature>
<feature type="compositionally biased region" description="Gly residues" evidence="7">
    <location>
        <begin position="1001"/>
        <end position="1012"/>
    </location>
</feature>
<feature type="transmembrane region" description="Helical" evidence="8">
    <location>
        <begin position="164"/>
        <end position="186"/>
    </location>
</feature>
<comment type="similarity">
    <text evidence="2">Belongs to the CSC1 (TC 1.A.17) family.</text>
</comment>
<feature type="transmembrane region" description="Helical" evidence="8">
    <location>
        <begin position="1722"/>
        <end position="1742"/>
    </location>
</feature>
<keyword evidence="5 8" id="KW-1133">Transmembrane helix</keyword>
<feature type="transmembrane region" description="Helical" evidence="8">
    <location>
        <begin position="1748"/>
        <end position="1766"/>
    </location>
</feature>
<evidence type="ECO:0008006" key="14">
    <source>
        <dbReference type="Google" id="ProtNLM"/>
    </source>
</evidence>
<protein>
    <recommendedName>
        <fullName evidence="14">CSC1/OSCA1-like 7TM region domain-containing protein</fullName>
    </recommendedName>
</protein>
<feature type="region of interest" description="Disordered" evidence="7">
    <location>
        <begin position="1143"/>
        <end position="1176"/>
    </location>
</feature>
<evidence type="ECO:0000256" key="8">
    <source>
        <dbReference type="SAM" id="Phobius"/>
    </source>
</evidence>
<proteinExistence type="inferred from homology"/>
<name>A0ABQ5RW38_9CHLO</name>
<feature type="domain" description="CSC1/OSCA1-like cytosolic" evidence="11">
    <location>
        <begin position="1230"/>
        <end position="1442"/>
    </location>
</feature>
<feature type="compositionally biased region" description="Basic and acidic residues" evidence="7">
    <location>
        <begin position="213"/>
        <end position="224"/>
    </location>
</feature>
<evidence type="ECO:0000256" key="7">
    <source>
        <dbReference type="SAM" id="MobiDB-lite"/>
    </source>
</evidence>
<evidence type="ECO:0000256" key="6">
    <source>
        <dbReference type="ARBA" id="ARBA00023136"/>
    </source>
</evidence>
<feature type="compositionally biased region" description="Low complexity" evidence="7">
    <location>
        <begin position="935"/>
        <end position="946"/>
    </location>
</feature>
<feature type="transmembrane region" description="Helical" evidence="8">
    <location>
        <begin position="1560"/>
        <end position="1581"/>
    </location>
</feature>
<feature type="region of interest" description="Disordered" evidence="7">
    <location>
        <begin position="296"/>
        <end position="321"/>
    </location>
</feature>
<dbReference type="InterPro" id="IPR032880">
    <property type="entry name" value="CSC1/OSCA1-like_N"/>
</dbReference>
<feature type="domain" description="CSC1/OSCA1-like N-terminal transmembrane" evidence="10">
    <location>
        <begin position="23"/>
        <end position="185"/>
    </location>
</feature>
<evidence type="ECO:0000256" key="5">
    <source>
        <dbReference type="ARBA" id="ARBA00022989"/>
    </source>
</evidence>
<evidence type="ECO:0000259" key="10">
    <source>
        <dbReference type="Pfam" id="PF13967"/>
    </source>
</evidence>
<keyword evidence="3" id="KW-0813">Transport</keyword>
<evidence type="ECO:0000259" key="11">
    <source>
        <dbReference type="Pfam" id="PF14703"/>
    </source>
</evidence>
<feature type="region of interest" description="Disordered" evidence="7">
    <location>
        <begin position="562"/>
        <end position="593"/>
    </location>
</feature>
<comment type="caution">
    <text evidence="12">The sequence shown here is derived from an EMBL/GenBank/DDBJ whole genome shotgun (WGS) entry which is preliminary data.</text>
</comment>
<dbReference type="PANTHER" id="PTHR13018">
    <property type="entry name" value="PROBABLE MEMBRANE PROTEIN DUF221-RELATED"/>
    <property type="match status" value="1"/>
</dbReference>
<feature type="transmembrane region" description="Helical" evidence="8">
    <location>
        <begin position="27"/>
        <end position="48"/>
    </location>
</feature>
<evidence type="ECO:0000256" key="4">
    <source>
        <dbReference type="ARBA" id="ARBA00022692"/>
    </source>
</evidence>
<feature type="region of interest" description="Disordered" evidence="7">
    <location>
        <begin position="213"/>
        <end position="262"/>
    </location>
</feature>
<sequence length="1829" mass="193839">MTVNISKSHTAFEFPYVVSDNQFKTSAILNLILGGVSLLVFIALRGTLRSVGGVYQRRRELADLFLQAPPLLLCGLHQAWSWVTTVMCMSDTAIVRTAGFDALLLNRTILMGLQIFSVLTLLALGILLPTYYSFDDVVTHRLHRGTNVAELSRTTISNLPPGHAILWLPTVATYLVTAYCCWVLLVHCQSYAELRMAYMLCLDAAGAEQYQEKREVRPVRRPHEGSVGLGPGRLCDGNPSGSFQERNGMIRSDSSRPTNSFAAAPAATSPVASARGSLVSLHYLLPVEATMAAQPQVPGSASLGGPDLGGQATGDCSSPARSHLARMTGLHNHELQGLTPDGLRSNLSNGSLQAAAAAGLQVAVSVGPAAHRASGLVLFPYDTTSAAATVGTASAMEAGRPAATPAPHVPRSMSLRVRLRLVAPWLRHVVVRAAERAARHKAADNLLAWVNPLKMLAKDREDWARQQLAADADPDPSLPPLPSGCPPPATAAYAGLLVASEDMLMALTGRGEEVTEPHSRSPCFRRAPRVHWSESVRELAKSLGILLWPDCGLNAESSLGEKVSQARSRANSSLRGAAGRQEETGRGEHATCSHPVALGSSGEHHKGSAFTAKPMVGAKAAVTTAQKVFHGGGGGGTMGIQSHGTGMAGQTGQDAANLRKAVGVGTGGSLRGYGSKSHQAPPVYRYWAPAAEQRCFCRDLRRRQRRQVPWQQPPGTPLGFDTVSNPVFELSTAPTATCSAAGSISGGGGCKVTAAVGMNQSIGTALLRSRVQGAPAVVLNEGSLDGGGATPAEVGEEEEEEDDDDDEDDDEDEFEAGETGRPWTGWQQQPLVVGRCNARLRQLMKVRHGGRSHLVNCHHYAVLVRDVVLRPMERFNAIGLPVVRSAVEECDPLCTGDVELGRAIGGGAGSISATVGAALSVVNPQSVSVKHARRCSSSGGSSSSDYDGNDRRGGRRRARRYGPEIGSTVLGTLSSDENGSGSEGGEDSKSEHNPLLTGNDGSDGGEGSGGGLARAPQHHRLLLQPTSDLPIRDRAARMIHELRNHRKRNRHRRTLPIPTPRDGDGGVAAETACAAMRPSDGHVGARTVAVELSPACARGVRDADGGCSGEADDGPNRCDNGTPLLSVTTSPYRISRRANSAIVSLQAGPPSPRERAGREAGQGAEEPRCPSHEPVSGPGVASCGVASAIGLDDLSGVGSNGRHGVPTAVAAAPERSSCIGSVPAPLPLMEVPYDDSEEAAAVAAYYTQLFPDSFQRLVPVCNHRAVDELLFQWTTAMGNLQAALLAAHVAVRSTAMASRASTVAVAAASLSSSPSSPAASAATRLRSVAAAAALAALTRAPAMPASSGQPLAAPPDLPPPGSAHVAAIRRAAGAVRQLQDRIVIERARALRNPTRRAYIALFSSQRDAAAAAQCSPLAPPSRAQPLHFRACAAPPPDSVYWPALWTLPTGRAARLLASLPLLAVVVFPIGVLTGALANLPVAVCGGSAELNALYWPWFCNRQQSHSMYARLAKSLFTGLLPALISLGWNAWVLPMVLYLLSAIQSRCVSLPAMDRQMSRWFFWWSLLNMFLGAVVGGGIFQQLGAYLQNPGMLLLRIGTALPTTSNFFMHYTLTKGLYSNWLRVAWPHLGSMAGAILRSLAGAGLPRSWQDAFLIHSPPGYRFSSFYNGIFQTLMVGLAYVVTAPLIAPIALLFFLTAYITWRYAIVYIYERQYESGGQMFPVVFSHMTGYLLVAELFTGAVLLTNGAWIQATLLWCSITPGLVAFHRLCVRRYLGPLEHSPLSLAMASPPASVDPAVYMPPALREGAVGWYPESGKVWEQYGIPKYVI</sequence>
<evidence type="ECO:0000313" key="12">
    <source>
        <dbReference type="EMBL" id="GLI61840.1"/>
    </source>
</evidence>
<evidence type="ECO:0000313" key="13">
    <source>
        <dbReference type="Proteomes" id="UP001165090"/>
    </source>
</evidence>
<gene>
    <name evidence="12" type="ORF">VaNZ11_004347</name>
</gene>
<keyword evidence="4 8" id="KW-0812">Transmembrane</keyword>
<feature type="region of interest" description="Disordered" evidence="7">
    <location>
        <begin position="778"/>
        <end position="825"/>
    </location>
</feature>
<feature type="compositionally biased region" description="Acidic residues" evidence="7">
    <location>
        <begin position="794"/>
        <end position="816"/>
    </location>
</feature>
<feature type="transmembrane region" description="Helical" evidence="8">
    <location>
        <begin position="109"/>
        <end position="132"/>
    </location>
</feature>
<evidence type="ECO:0000259" key="9">
    <source>
        <dbReference type="Pfam" id="PF02714"/>
    </source>
</evidence>
<keyword evidence="6 8" id="KW-0472">Membrane</keyword>
<dbReference type="Pfam" id="PF13967">
    <property type="entry name" value="RSN1_TM"/>
    <property type="match status" value="1"/>
</dbReference>
<reference evidence="12 13" key="1">
    <citation type="journal article" date="2023" name="IScience">
        <title>Expanded male sex-determining region conserved during the evolution of homothallism in the green alga Volvox.</title>
        <authorList>
            <person name="Yamamoto K."/>
            <person name="Matsuzaki R."/>
            <person name="Mahakham W."/>
            <person name="Heman W."/>
            <person name="Sekimoto H."/>
            <person name="Kawachi M."/>
            <person name="Minakuchi Y."/>
            <person name="Toyoda A."/>
            <person name="Nozaki H."/>
        </authorList>
    </citation>
    <scope>NUCLEOTIDE SEQUENCE [LARGE SCALE GENOMIC DNA]</scope>
    <source>
        <strain evidence="12 13">NIES-4468</strain>
    </source>
</reference>
<feature type="domain" description="CSC1/OSCA1-like 7TM region" evidence="9">
    <location>
        <begin position="1480"/>
        <end position="1739"/>
    </location>
</feature>
<feature type="compositionally biased region" description="Basic and acidic residues" evidence="7">
    <location>
        <begin position="580"/>
        <end position="591"/>
    </location>
</feature>
<organism evidence="12 13">
    <name type="scientific">Volvox africanus</name>
    <dbReference type="NCBI Taxonomy" id="51714"/>
    <lineage>
        <taxon>Eukaryota</taxon>
        <taxon>Viridiplantae</taxon>
        <taxon>Chlorophyta</taxon>
        <taxon>core chlorophytes</taxon>
        <taxon>Chlorophyceae</taxon>
        <taxon>CS clade</taxon>
        <taxon>Chlamydomonadales</taxon>
        <taxon>Volvocaceae</taxon>
        <taxon>Volvox</taxon>
    </lineage>
</organism>
<dbReference type="PANTHER" id="PTHR13018:SF5">
    <property type="entry name" value="RE44586P"/>
    <property type="match status" value="1"/>
</dbReference>
<dbReference type="Pfam" id="PF14703">
    <property type="entry name" value="PHM7_cyt"/>
    <property type="match status" value="1"/>
</dbReference>
<keyword evidence="13" id="KW-1185">Reference proteome</keyword>
<feature type="transmembrane region" description="Helical" evidence="8">
    <location>
        <begin position="1455"/>
        <end position="1473"/>
    </location>
</feature>
<evidence type="ECO:0000256" key="3">
    <source>
        <dbReference type="ARBA" id="ARBA00022448"/>
    </source>
</evidence>
<feature type="region of interest" description="Disordered" evidence="7">
    <location>
        <begin position="929"/>
        <end position="1014"/>
    </location>
</feature>
<dbReference type="Proteomes" id="UP001165090">
    <property type="component" value="Unassembled WGS sequence"/>
</dbReference>
<evidence type="ECO:0000256" key="1">
    <source>
        <dbReference type="ARBA" id="ARBA00004141"/>
    </source>
</evidence>
<comment type="subcellular location">
    <subcellularLocation>
        <location evidence="1">Membrane</location>
        <topology evidence="1">Multi-pass membrane protein</topology>
    </subcellularLocation>
</comment>
<feature type="compositionally biased region" description="Polar residues" evidence="7">
    <location>
        <begin position="565"/>
        <end position="574"/>
    </location>
</feature>
<accession>A0ABQ5RW38</accession>